<dbReference type="Proteomes" id="UP001148299">
    <property type="component" value="Unassembled WGS sequence"/>
</dbReference>
<dbReference type="Pfam" id="PF00550">
    <property type="entry name" value="PP-binding"/>
    <property type="match status" value="1"/>
</dbReference>
<keyword evidence="14" id="KW-1185">Reference proteome</keyword>
<dbReference type="InterPro" id="IPR036736">
    <property type="entry name" value="ACP-like_sf"/>
</dbReference>
<dbReference type="InterPro" id="IPR042104">
    <property type="entry name" value="PKS_dehydratase_sf"/>
</dbReference>
<dbReference type="PANTHER" id="PTHR43775">
    <property type="entry name" value="FATTY ACID SYNTHASE"/>
    <property type="match status" value="1"/>
</dbReference>
<organism evidence="13 14">
    <name type="scientific">Penicillium brevicompactum</name>
    <dbReference type="NCBI Taxonomy" id="5074"/>
    <lineage>
        <taxon>Eukaryota</taxon>
        <taxon>Fungi</taxon>
        <taxon>Dikarya</taxon>
        <taxon>Ascomycota</taxon>
        <taxon>Pezizomycotina</taxon>
        <taxon>Eurotiomycetes</taxon>
        <taxon>Eurotiomycetidae</taxon>
        <taxon>Eurotiales</taxon>
        <taxon>Aspergillaceae</taxon>
        <taxon>Penicillium</taxon>
    </lineage>
</organism>
<dbReference type="Pfam" id="PF00109">
    <property type="entry name" value="ketoacyl-synt"/>
    <property type="match status" value="1"/>
</dbReference>
<evidence type="ECO:0000256" key="7">
    <source>
        <dbReference type="ARBA" id="ARBA00023268"/>
    </source>
</evidence>
<feature type="active site" description="Proton donor; for dehydratase activity" evidence="9">
    <location>
        <position position="1100"/>
    </location>
</feature>
<dbReference type="Pfam" id="PF21089">
    <property type="entry name" value="PKS_DH_N"/>
    <property type="match status" value="1"/>
</dbReference>
<dbReference type="InterPro" id="IPR056501">
    <property type="entry name" value="NAD-bd_HRPKS_sdrA"/>
</dbReference>
<dbReference type="InterPro" id="IPR013217">
    <property type="entry name" value="Methyltransf_12"/>
</dbReference>
<dbReference type="InterPro" id="IPR013968">
    <property type="entry name" value="PKS_KR"/>
</dbReference>
<dbReference type="Gene3D" id="3.40.50.150">
    <property type="entry name" value="Vaccinia Virus protein VP39"/>
    <property type="match status" value="1"/>
</dbReference>
<dbReference type="Pfam" id="PF08242">
    <property type="entry name" value="Methyltransf_12"/>
    <property type="match status" value="1"/>
</dbReference>
<dbReference type="InterPro" id="IPR016039">
    <property type="entry name" value="Thiolase-like"/>
</dbReference>
<dbReference type="InterPro" id="IPR020806">
    <property type="entry name" value="PKS_PP-bd"/>
</dbReference>
<dbReference type="InterPro" id="IPR014031">
    <property type="entry name" value="Ketoacyl_synth_C"/>
</dbReference>
<keyword evidence="4" id="KW-0808">Transferase</keyword>
<evidence type="ECO:0000256" key="5">
    <source>
        <dbReference type="ARBA" id="ARBA00022857"/>
    </source>
</evidence>
<reference evidence="13" key="2">
    <citation type="journal article" date="2023" name="IMA Fungus">
        <title>Comparative genomic study of the Penicillium genus elucidates a diverse pangenome and 15 lateral gene transfer events.</title>
        <authorList>
            <person name="Petersen C."/>
            <person name="Sorensen T."/>
            <person name="Nielsen M.R."/>
            <person name="Sondergaard T.E."/>
            <person name="Sorensen J.L."/>
            <person name="Fitzpatrick D.A."/>
            <person name="Frisvad J.C."/>
            <person name="Nielsen K.L."/>
        </authorList>
    </citation>
    <scope>NUCLEOTIDE SEQUENCE</scope>
    <source>
        <strain evidence="13">IBT 35675</strain>
    </source>
</reference>
<evidence type="ECO:0000259" key="11">
    <source>
        <dbReference type="PROSITE" id="PS52004"/>
    </source>
</evidence>
<dbReference type="Pfam" id="PF08659">
    <property type="entry name" value="KR"/>
    <property type="match status" value="1"/>
</dbReference>
<evidence type="ECO:0000259" key="12">
    <source>
        <dbReference type="PROSITE" id="PS52019"/>
    </source>
</evidence>
<keyword evidence="2" id="KW-0597">Phosphoprotein</keyword>
<dbReference type="InterPro" id="IPR014030">
    <property type="entry name" value="Ketoacyl_synth_N"/>
</dbReference>
<dbReference type="InterPro" id="IPR049551">
    <property type="entry name" value="PKS_DH_C"/>
</dbReference>
<dbReference type="Pfam" id="PF08240">
    <property type="entry name" value="ADH_N"/>
    <property type="match status" value="1"/>
</dbReference>
<dbReference type="PROSITE" id="PS52019">
    <property type="entry name" value="PKS_MFAS_DH"/>
    <property type="match status" value="1"/>
</dbReference>
<dbReference type="Pfam" id="PF13602">
    <property type="entry name" value="ADH_zinc_N_2"/>
    <property type="match status" value="1"/>
</dbReference>
<dbReference type="Pfam" id="PF23114">
    <property type="entry name" value="NAD-bd_HRPKS_sdrA"/>
    <property type="match status" value="1"/>
</dbReference>
<dbReference type="GO" id="GO:0031177">
    <property type="term" value="F:phosphopantetheine binding"/>
    <property type="evidence" value="ECO:0007669"/>
    <property type="project" value="InterPro"/>
</dbReference>
<comment type="caution">
    <text evidence="13">The sequence shown here is derived from an EMBL/GenBank/DDBJ whole genome shotgun (WGS) entry which is preliminary data.</text>
</comment>
<evidence type="ECO:0000256" key="2">
    <source>
        <dbReference type="ARBA" id="ARBA00022553"/>
    </source>
</evidence>
<keyword evidence="8" id="KW-0012">Acyltransferase</keyword>
<proteinExistence type="predicted"/>
<dbReference type="InterPro" id="IPR016035">
    <property type="entry name" value="Acyl_Trfase/lysoPLipase"/>
</dbReference>
<dbReference type="PROSITE" id="PS00606">
    <property type="entry name" value="KS3_1"/>
    <property type="match status" value="1"/>
</dbReference>
<dbReference type="InterPro" id="IPR036291">
    <property type="entry name" value="NAD(P)-bd_dom_sf"/>
</dbReference>
<feature type="domain" description="PKS/mFAS DH" evidence="12">
    <location>
        <begin position="900"/>
        <end position="1185"/>
    </location>
</feature>
<dbReference type="InterPro" id="IPR029063">
    <property type="entry name" value="SAM-dependent_MTases_sf"/>
</dbReference>
<gene>
    <name evidence="13" type="ORF">N7541_000715</name>
</gene>
<dbReference type="Gene3D" id="3.40.47.10">
    <property type="match status" value="1"/>
</dbReference>
<dbReference type="PROSITE" id="PS52004">
    <property type="entry name" value="KS3_2"/>
    <property type="match status" value="1"/>
</dbReference>
<dbReference type="Pfam" id="PF16197">
    <property type="entry name" value="KAsynt_C_assoc"/>
    <property type="match status" value="1"/>
</dbReference>
<dbReference type="EMBL" id="JAPZBR010000001">
    <property type="protein sequence ID" value="KAJ5366774.1"/>
    <property type="molecule type" value="Genomic_DNA"/>
</dbReference>
<dbReference type="Pfam" id="PF00698">
    <property type="entry name" value="Acyl_transf_1"/>
    <property type="match status" value="1"/>
</dbReference>
<dbReference type="Gene3D" id="3.40.366.10">
    <property type="entry name" value="Malonyl-Coenzyme A Acyl Carrier Protein, domain 2"/>
    <property type="match status" value="1"/>
</dbReference>
<dbReference type="InterPro" id="IPR014043">
    <property type="entry name" value="Acyl_transferase_dom"/>
</dbReference>
<dbReference type="GO" id="GO:0006633">
    <property type="term" value="P:fatty acid biosynthetic process"/>
    <property type="evidence" value="ECO:0007669"/>
    <property type="project" value="InterPro"/>
</dbReference>
<dbReference type="InterPro" id="IPR020841">
    <property type="entry name" value="PKS_Beta-ketoAc_synthase_dom"/>
</dbReference>
<dbReference type="InterPro" id="IPR057326">
    <property type="entry name" value="KR_dom"/>
</dbReference>
<dbReference type="CDD" id="cd02440">
    <property type="entry name" value="AdoMet_MTases"/>
    <property type="match status" value="1"/>
</dbReference>
<feature type="domain" description="Carrier" evidence="10">
    <location>
        <begin position="2375"/>
        <end position="2450"/>
    </location>
</feature>
<reference evidence="13" key="1">
    <citation type="submission" date="2022-12" db="EMBL/GenBank/DDBJ databases">
        <authorList>
            <person name="Petersen C."/>
        </authorList>
    </citation>
    <scope>NUCLEOTIDE SEQUENCE</scope>
    <source>
        <strain evidence="13">IBT 35675</strain>
    </source>
</reference>
<evidence type="ECO:0000256" key="6">
    <source>
        <dbReference type="ARBA" id="ARBA00023002"/>
    </source>
</evidence>
<dbReference type="CDD" id="cd00833">
    <property type="entry name" value="PKS"/>
    <property type="match status" value="1"/>
</dbReference>
<dbReference type="Pfam" id="PF14765">
    <property type="entry name" value="PS-DH"/>
    <property type="match status" value="1"/>
</dbReference>
<evidence type="ECO:0000256" key="9">
    <source>
        <dbReference type="PROSITE-ProRule" id="PRU01363"/>
    </source>
</evidence>
<keyword evidence="3" id="KW-0489">Methyltransferase</keyword>
<dbReference type="SUPFAM" id="SSF53901">
    <property type="entry name" value="Thiolase-like"/>
    <property type="match status" value="1"/>
</dbReference>
<dbReference type="Gene3D" id="3.30.70.3290">
    <property type="match status" value="1"/>
</dbReference>
<evidence type="ECO:0000256" key="3">
    <source>
        <dbReference type="ARBA" id="ARBA00022603"/>
    </source>
</evidence>
<dbReference type="InterPro" id="IPR049552">
    <property type="entry name" value="PKS_DH_N"/>
</dbReference>
<dbReference type="GO" id="GO:0016491">
    <property type="term" value="F:oxidoreductase activity"/>
    <property type="evidence" value="ECO:0007669"/>
    <property type="project" value="UniProtKB-KW"/>
</dbReference>
<feature type="region of interest" description="C-terminal hotdog fold" evidence="9">
    <location>
        <begin position="1039"/>
        <end position="1185"/>
    </location>
</feature>
<dbReference type="SUPFAM" id="SSF53335">
    <property type="entry name" value="S-adenosyl-L-methionine-dependent methyltransferases"/>
    <property type="match status" value="1"/>
</dbReference>
<protein>
    <submittedName>
        <fullName evidence="13">Ketoacyl-synt-domain-containing protein</fullName>
    </submittedName>
</protein>
<dbReference type="InterPro" id="IPR050091">
    <property type="entry name" value="PKS_NRPS_Biosynth_Enz"/>
</dbReference>
<dbReference type="SUPFAM" id="SSF52151">
    <property type="entry name" value="FabD/lysophospholipase-like"/>
    <property type="match status" value="1"/>
</dbReference>
<dbReference type="SUPFAM" id="SSF51735">
    <property type="entry name" value="NAD(P)-binding Rossmann-fold domains"/>
    <property type="match status" value="2"/>
</dbReference>
<feature type="domain" description="Ketosynthase family 3 (KS3)" evidence="11">
    <location>
        <begin position="18"/>
        <end position="437"/>
    </location>
</feature>
<dbReference type="SMART" id="SM00822">
    <property type="entry name" value="PKS_KR"/>
    <property type="match status" value="1"/>
</dbReference>
<dbReference type="SMART" id="SM00829">
    <property type="entry name" value="PKS_ER"/>
    <property type="match status" value="1"/>
</dbReference>
<keyword evidence="1" id="KW-0596">Phosphopantetheine</keyword>
<dbReference type="Pfam" id="PF02801">
    <property type="entry name" value="Ketoacyl-synt_C"/>
    <property type="match status" value="1"/>
</dbReference>
<dbReference type="Gene3D" id="3.10.129.110">
    <property type="entry name" value="Polyketide synthase dehydratase"/>
    <property type="match status" value="1"/>
</dbReference>
<dbReference type="GO" id="GO:1901336">
    <property type="term" value="P:lactone biosynthetic process"/>
    <property type="evidence" value="ECO:0007669"/>
    <property type="project" value="UniProtKB-ARBA"/>
</dbReference>
<evidence type="ECO:0000259" key="10">
    <source>
        <dbReference type="PROSITE" id="PS50075"/>
    </source>
</evidence>
<dbReference type="GO" id="GO:0032259">
    <property type="term" value="P:methylation"/>
    <property type="evidence" value="ECO:0007669"/>
    <property type="project" value="UniProtKB-KW"/>
</dbReference>
<evidence type="ECO:0000313" key="13">
    <source>
        <dbReference type="EMBL" id="KAJ5366774.1"/>
    </source>
</evidence>
<dbReference type="Gene3D" id="3.90.180.10">
    <property type="entry name" value="Medium-chain alcohol dehydrogenases, catalytic domain"/>
    <property type="match status" value="1"/>
</dbReference>
<dbReference type="InterPro" id="IPR013154">
    <property type="entry name" value="ADH-like_N"/>
</dbReference>
<dbReference type="InterPro" id="IPR009081">
    <property type="entry name" value="PP-bd_ACP"/>
</dbReference>
<evidence type="ECO:0000256" key="4">
    <source>
        <dbReference type="ARBA" id="ARBA00022679"/>
    </source>
</evidence>
<feature type="region of interest" description="N-terminal hotdog fold" evidence="9">
    <location>
        <begin position="900"/>
        <end position="1028"/>
    </location>
</feature>
<dbReference type="InterPro" id="IPR011032">
    <property type="entry name" value="GroES-like_sf"/>
</dbReference>
<dbReference type="PANTHER" id="PTHR43775:SF49">
    <property type="entry name" value="SYNTHASE, PUTATIVE (JCVI)-RELATED"/>
    <property type="match status" value="1"/>
</dbReference>
<dbReference type="InterPro" id="IPR020843">
    <property type="entry name" value="ER"/>
</dbReference>
<dbReference type="Gene3D" id="3.40.50.720">
    <property type="entry name" value="NAD(P)-binding Rossmann-like Domain"/>
    <property type="match status" value="1"/>
</dbReference>
<dbReference type="SMART" id="SM00826">
    <property type="entry name" value="PKS_DH"/>
    <property type="match status" value="1"/>
</dbReference>
<keyword evidence="7" id="KW-0511">Multifunctional enzyme</keyword>
<dbReference type="CDD" id="cd05195">
    <property type="entry name" value="enoyl_red"/>
    <property type="match status" value="1"/>
</dbReference>
<dbReference type="SUPFAM" id="SSF47336">
    <property type="entry name" value="ACP-like"/>
    <property type="match status" value="1"/>
</dbReference>
<keyword evidence="5" id="KW-0521">NADP</keyword>
<dbReference type="SUPFAM" id="SSF55048">
    <property type="entry name" value="Probable ACP-binding domain of malonyl-CoA ACP transacylase"/>
    <property type="match status" value="1"/>
</dbReference>
<dbReference type="GO" id="GO:0030639">
    <property type="term" value="P:polyketide biosynthetic process"/>
    <property type="evidence" value="ECO:0007669"/>
    <property type="project" value="UniProtKB-ARBA"/>
</dbReference>
<dbReference type="GO" id="GO:0008168">
    <property type="term" value="F:methyltransferase activity"/>
    <property type="evidence" value="ECO:0007669"/>
    <property type="project" value="UniProtKB-KW"/>
</dbReference>
<evidence type="ECO:0000313" key="14">
    <source>
        <dbReference type="Proteomes" id="UP001148299"/>
    </source>
</evidence>
<dbReference type="InterPro" id="IPR020807">
    <property type="entry name" value="PKS_DH"/>
</dbReference>
<accession>A0A9W9V3Y5</accession>
<sequence>MRSETLCHDSHAPEHSGPEALAIVGMAMRLPGGINNAKDFWDFLINKRDGHCTVPDSRYNVEAFYHPARSGSVRTQSGYFLQEDPAYFDNQFFSLTPYEASRLDPQQRLLLEVIYECMETGGQVGWRGQGRNIGCFVGVFGEDWYDLQTKDTQRIDRYHVLGTGNFALSNRISYEFDFTGPSMTLATGCSASMVGLHEACQAVLAGDCESAVVAGTNLILTPTMTTTMSDNLVLSPTGICRTFDAGADGYGRGEGVNAVYVKRLADAVRDGDPIRAVIRATATNCDGRTPGITTPGSATQMQLIQKAYQRAQIQDITNTGFFECHGTGTVAGDTAETSVVAEIFRDAGVLIGSVKPNVGHSEGASGITSVIKAVLALEKRTIPPNIFFESPNPGIPFKVCKLEVPIEAMQWPEHKALRASVNCFGIGGANAHAILEPGFDYGAERDQRSSELVKKLLVVSAGSAEALSTRINDLTNFMQTEGKTLNDIAYTLGSRRERLKHRSFGVASTNVDAEFQEQAFEASGVPEVVLVFTGQGAQWAGMARELLESSEDFRNDIQAMDKVLQSANPAPSWSIAETLLAPKAQSQIDDPRLSQPVCVAIQIALTNLLQKWGILFSAVVGHSSGEIAAAYAAKAISLRSAILIAYHRGRLTQHVDDGSMAAIGLSGIEVKPWLVEGAVVACENSPSSTTIAGETISVSQTIDRIREAYPDAFCRMLRVTKAYHSPKMQSMAADYSAIIAPEIEASSNMARMYSTVTGEKVIDPAKLDSTYWSRNLVSTVEFNKAIKVILQSKPDQDRVFIELGPHSVLQGPLRQIFDSTKVKGHSWYIPTLIRSQSAEDSLLRAAGMAFTRGVDVNLLAINGPGRVVDCLPRYPWQHTERHWSESRISESWRHRKFPHHELLGSRVLETTPLQPSWRNVLQIHNCPWLGHHKLFRDTVFPCAGYVAMVGEAIRQHCHCEGYEIRNLILKKPLFLQETSATEIITSLRPERLSDIADSEWFEFVVLALDGSEWGTYCQGQIRPINEAGLPQISKQPRWTRTVEPRDWYQFMARLGLNYGNTFQRLTDITVDPVDHLANAIVTEDSKDFGDSYLVHPTVIDQGLQLLSVAMANGIQRRASSLAIPAWVDRIFVSKAEGNIWCQANSDGDVASTVLSGDISMFSQKGPALVVTGANFFSLANDEVDEESTIPLLSQIDWAPCLDLVSPSNWLPFKSEERGVSLVSEITCFYILEAALQIQDVTPATEHLKKYHSWLQRTHEQMLSGTAQPFLQIPWHNMDKISRFTRAAEIREHLKALGRGVDKVEELLRPVFENCIEIIEGRIPALEVLTMDHLRNMYDFVSSLSDWTPFLKQVGHWNPRVRILEIGAGTGATCAQVLDSMRSTEGKRMFASYTFTDISPAFLSAAADRFSQHDSVSFQLLDITKDPLQQGFTPASYDLIFASNVIHATPSLSSSLANVHKLLAPGGFLLLQELCPENLYTDFIMGILPDWWNGQEDGRIDRPYVKPERWHTELIQAGFTGAMCVTPDNAYPFQQNANIISRRPIDYLPTQHVTLLSNVSQGSLAWDEVAWDEGLEKVLKDQGYTVTRATLGSLPTDTGCIISLLDLSAPALHDMNEARFEQIKQLFSRSSNVPIIYLTRSVQMACENPQFGLVLGLSRTLRREIVGNIVTVEIDALNNATCQAVVDILKRTRQAIPQGALRDDEYVVRSGQVHVSRVNWRSLREQMEETPDSDTPRHLSVRRYGLLDSLFWEAIVNSEAPLGPTELELEVHCVGLNFRDLMIALGVMGESSQSGIEASATVRRVGAKVTRFEPGSRVVVCNKGLFRTRARADEHECIEIPPGLSLQDAATIPAVYATAFYSLITIGQLQSNQTVLIHCATGGVGLAAVQVCQEIGATIYATAGSPEKRGYLHAEYGIPMENIFSSRDDSFHSGVMKRTGGSGVNLVLNSLAGSLLHASWQCVARSGKMIELGKRDFLAHGSLNMDLFGGNRSFFGVDMLGIIEEQPELSQRLMVQFVDWYKGNKIRPIRPIKVFEASEVVEAFKYMQSGRHMGKIVIQMPKGAHQLSSGPTQIPAKLDTTKSYLLVGGLGGIGRAVANWLVEKGARHLIILSRSAGRLPDHRRFVCELERQGCEVEMVSGDVSQLDDTTKALSRAAGRVIGGVIQMSMVLQDESLAKMSHTQWLQAIKPKVDGTYNLHRALEEHESGLDFFVLFSSMSGVVGTVGQSNYAAANSFLDAFVTYRRQLGRVASVVNLGVVEDIGCVHHDQPTLNRVKATGARLIRQEAVMDALHAAILPFRSPPDTANFTSSVTMIGVNSIKPLSAPGVTPLWGPDIRFSMYENLEEHGKRESQMDQTDLKEFFGMVEQSPDLLDDPATEVRIMTELCKLINAHMSREERENDDMASIPIDSLMSIEIRNWFRRQLGMEISLTEISKAGTVGGLSRLCVTTLQERYNVSSKSTEAQKERS</sequence>
<dbReference type="GO" id="GO:0004315">
    <property type="term" value="F:3-oxoacyl-[acyl-carrier-protein] synthase activity"/>
    <property type="evidence" value="ECO:0007669"/>
    <property type="project" value="InterPro"/>
</dbReference>
<dbReference type="SUPFAM" id="SSF50129">
    <property type="entry name" value="GroES-like"/>
    <property type="match status" value="1"/>
</dbReference>
<dbReference type="SMART" id="SM00825">
    <property type="entry name" value="PKS_KS"/>
    <property type="match status" value="1"/>
</dbReference>
<dbReference type="InterPro" id="IPR016036">
    <property type="entry name" value="Malonyl_transacylase_ACP-bd"/>
</dbReference>
<dbReference type="PROSITE" id="PS50075">
    <property type="entry name" value="CARRIER"/>
    <property type="match status" value="1"/>
</dbReference>
<dbReference type="SMART" id="SM00827">
    <property type="entry name" value="PKS_AT"/>
    <property type="match status" value="1"/>
</dbReference>
<keyword evidence="6" id="KW-0560">Oxidoreductase</keyword>
<dbReference type="GO" id="GO:0004312">
    <property type="term" value="F:fatty acid synthase activity"/>
    <property type="evidence" value="ECO:0007669"/>
    <property type="project" value="TreeGrafter"/>
</dbReference>
<dbReference type="SMART" id="SM00823">
    <property type="entry name" value="PKS_PP"/>
    <property type="match status" value="1"/>
</dbReference>
<dbReference type="InterPro" id="IPR001227">
    <property type="entry name" value="Ac_transferase_dom_sf"/>
</dbReference>
<name>A0A9W9V3Y5_PENBR</name>
<dbReference type="FunFam" id="3.40.50.720:FF:000209">
    <property type="entry name" value="Polyketide synthase Pks12"/>
    <property type="match status" value="1"/>
</dbReference>
<feature type="active site" description="Proton acceptor; for dehydratase activity" evidence="9">
    <location>
        <position position="932"/>
    </location>
</feature>
<dbReference type="InterPro" id="IPR032821">
    <property type="entry name" value="PKS_assoc"/>
</dbReference>
<evidence type="ECO:0000256" key="8">
    <source>
        <dbReference type="ARBA" id="ARBA00023315"/>
    </source>
</evidence>
<evidence type="ECO:0000256" key="1">
    <source>
        <dbReference type="ARBA" id="ARBA00022450"/>
    </source>
</evidence>
<dbReference type="InterPro" id="IPR049900">
    <property type="entry name" value="PKS_mFAS_DH"/>
</dbReference>
<dbReference type="InterPro" id="IPR018201">
    <property type="entry name" value="Ketoacyl_synth_AS"/>
</dbReference>